<feature type="transmembrane region" description="Helical" evidence="6">
    <location>
        <begin position="351"/>
        <end position="369"/>
    </location>
</feature>
<keyword evidence="4 6" id="KW-1133">Transmembrane helix</keyword>
<feature type="transmembrane region" description="Helical" evidence="6">
    <location>
        <begin position="287"/>
        <end position="313"/>
    </location>
</feature>
<dbReference type="NCBIfam" id="NF006088">
    <property type="entry name" value="PRK08238.1"/>
    <property type="match status" value="1"/>
</dbReference>
<evidence type="ECO:0000313" key="7">
    <source>
        <dbReference type="EMBL" id="MBP0443891.1"/>
    </source>
</evidence>
<name>A0ABS4AAL0_9PROT</name>
<proteinExistence type="predicted"/>
<evidence type="ECO:0000313" key="8">
    <source>
        <dbReference type="Proteomes" id="UP000681594"/>
    </source>
</evidence>
<comment type="caution">
    <text evidence="7">The sequence shown here is derived from an EMBL/GenBank/DDBJ whole genome shotgun (WGS) entry which is preliminary data.</text>
</comment>
<dbReference type="InterPro" id="IPR023214">
    <property type="entry name" value="HAD_sf"/>
</dbReference>
<dbReference type="InterPro" id="IPR036412">
    <property type="entry name" value="HAD-like_sf"/>
</dbReference>
<dbReference type="RefSeq" id="WP_209378128.1">
    <property type="nucleotide sequence ID" value="NZ_JAGIZB010000003.1"/>
</dbReference>
<reference evidence="7 8" key="1">
    <citation type="submission" date="2021-03" db="EMBL/GenBank/DDBJ databases">
        <authorList>
            <person name="So Y."/>
        </authorList>
    </citation>
    <scope>NUCLEOTIDE SEQUENCE [LARGE SCALE GENOMIC DNA]</scope>
    <source>
        <strain evidence="7 8">SSH11</strain>
    </source>
</reference>
<gene>
    <name evidence="7" type="ORF">J8J14_03780</name>
</gene>
<dbReference type="Pfam" id="PF01040">
    <property type="entry name" value="UbiA"/>
    <property type="match status" value="1"/>
</dbReference>
<organism evidence="7 8">
    <name type="scientific">Pararoseomonas baculiformis</name>
    <dbReference type="NCBI Taxonomy" id="2820812"/>
    <lineage>
        <taxon>Bacteria</taxon>
        <taxon>Pseudomonadati</taxon>
        <taxon>Pseudomonadota</taxon>
        <taxon>Alphaproteobacteria</taxon>
        <taxon>Acetobacterales</taxon>
        <taxon>Acetobacteraceae</taxon>
        <taxon>Pararoseomonas</taxon>
    </lineage>
</organism>
<dbReference type="PANTHER" id="PTHR11048">
    <property type="entry name" value="PRENYLTRANSFERASES"/>
    <property type="match status" value="1"/>
</dbReference>
<evidence type="ECO:0000256" key="4">
    <source>
        <dbReference type="ARBA" id="ARBA00022989"/>
    </source>
</evidence>
<evidence type="ECO:0000256" key="5">
    <source>
        <dbReference type="ARBA" id="ARBA00023136"/>
    </source>
</evidence>
<evidence type="ECO:0000256" key="2">
    <source>
        <dbReference type="ARBA" id="ARBA00022475"/>
    </source>
</evidence>
<feature type="transmembrane region" description="Helical" evidence="6">
    <location>
        <begin position="231"/>
        <end position="250"/>
    </location>
</feature>
<dbReference type="PANTHER" id="PTHR11048:SF5">
    <property type="entry name" value="DECAPRENYL-PHOSPHATE PHOSPHORIBOSYLTRANSFERASE"/>
    <property type="match status" value="1"/>
</dbReference>
<accession>A0ABS4AAL0</accession>
<dbReference type="InterPro" id="IPR044878">
    <property type="entry name" value="UbiA_sf"/>
</dbReference>
<feature type="transmembrane region" description="Helical" evidence="6">
    <location>
        <begin position="398"/>
        <end position="418"/>
    </location>
</feature>
<sequence length="485" mass="52291">MSLTVPEAMPVETAAAEPPLVVDLDGTLIRSDTLIESFFASLGIWPLGALRAMLALREGKAALKARLADIALPDPASLPLNKEIVDFIETERSRGRRVYLASAADRRIAESVATELGVFDGVFATHGDVNLKGETKAAVLVEAFGAKGFDYIGNGSVDFPVWEQARSVLVADAPVAVEREAMARWPNARVIVERTISPPAYLKAMRLHQWAKNLLLFVPAMTGHRWGLGDIAACLLAFVSFGLTASSVYVTNDLVDLARDREHTTKRHRPFAAGDIPPIHGVFMIPALLIAGLLTAALVGPFFLLVLLAYCVTTLAYSLLLKRKMLLDVVTLAGLYGIRLYAGAIAVGISLSAWLGTFALFVFTCLALVKRCAELVERSTAGRGNPSGRDYQIADLPVLFAMAAASGFTAVLVVALYADSAAVRALYTSPNRLYLICVVLLYWVGRVLMLTHRNRMHDDPVLFAATDRVSQACALVCLGIVLVSV</sequence>
<dbReference type="Gene3D" id="3.40.50.1000">
    <property type="entry name" value="HAD superfamily/HAD-like"/>
    <property type="match status" value="1"/>
</dbReference>
<feature type="transmembrane region" description="Helical" evidence="6">
    <location>
        <begin position="433"/>
        <end position="449"/>
    </location>
</feature>
<keyword evidence="3 6" id="KW-0812">Transmembrane</keyword>
<dbReference type="Gene3D" id="1.10.357.140">
    <property type="entry name" value="UbiA prenyltransferase"/>
    <property type="match status" value="1"/>
</dbReference>
<evidence type="ECO:0000256" key="3">
    <source>
        <dbReference type="ARBA" id="ARBA00022692"/>
    </source>
</evidence>
<dbReference type="Proteomes" id="UP000681594">
    <property type="component" value="Unassembled WGS sequence"/>
</dbReference>
<dbReference type="SUPFAM" id="SSF56784">
    <property type="entry name" value="HAD-like"/>
    <property type="match status" value="1"/>
</dbReference>
<keyword evidence="2" id="KW-1003">Cell membrane</keyword>
<protein>
    <submittedName>
        <fullName evidence="7">UbiA family prenyltransferase</fullName>
    </submittedName>
</protein>
<dbReference type="InterPro" id="IPR000537">
    <property type="entry name" value="UbiA_prenyltransferase"/>
</dbReference>
<keyword evidence="8" id="KW-1185">Reference proteome</keyword>
<dbReference type="InterPro" id="IPR039653">
    <property type="entry name" value="Prenyltransferase"/>
</dbReference>
<dbReference type="CDD" id="cd13963">
    <property type="entry name" value="PT_UbiA_2"/>
    <property type="match status" value="1"/>
</dbReference>
<comment type="subcellular location">
    <subcellularLocation>
        <location evidence="1">Membrane</location>
        <topology evidence="1">Multi-pass membrane protein</topology>
    </subcellularLocation>
</comment>
<keyword evidence="5 6" id="KW-0472">Membrane</keyword>
<dbReference type="Pfam" id="PF12710">
    <property type="entry name" value="HAD"/>
    <property type="match status" value="1"/>
</dbReference>
<dbReference type="EMBL" id="JAGIZB010000003">
    <property type="protein sequence ID" value="MBP0443891.1"/>
    <property type="molecule type" value="Genomic_DNA"/>
</dbReference>
<evidence type="ECO:0000256" key="6">
    <source>
        <dbReference type="SAM" id="Phobius"/>
    </source>
</evidence>
<feature type="transmembrane region" description="Helical" evidence="6">
    <location>
        <begin position="325"/>
        <end position="345"/>
    </location>
</feature>
<evidence type="ECO:0000256" key="1">
    <source>
        <dbReference type="ARBA" id="ARBA00004141"/>
    </source>
</evidence>